<gene>
    <name evidence="2" type="ordered locus">SeSA_A4677</name>
</gene>
<name>A0A0N1QVQ0_SALSV</name>
<dbReference type="Proteomes" id="UP000001865">
    <property type="component" value="Chromosome"/>
</dbReference>
<reference evidence="2 3" key="1">
    <citation type="journal article" date="2011" name="J. Bacteriol.">
        <title>Comparative genomics of 28 Salmonella enterica isolates: evidence for CRISPR-mediated adaptive sublineage evolution.</title>
        <authorList>
            <person name="Fricke W.F."/>
            <person name="Mammel M.K."/>
            <person name="McDermott P.F."/>
            <person name="Tartera C."/>
            <person name="White D.G."/>
            <person name="Leclerc J.E."/>
            <person name="Ravel J."/>
            <person name="Cebula T.A."/>
        </authorList>
    </citation>
    <scope>NUCLEOTIDE SEQUENCE [LARGE SCALE GENOMIC DNA]</scope>
    <source>
        <strain evidence="2 3">CVM19633</strain>
    </source>
</reference>
<keyword evidence="1" id="KW-1133">Transmembrane helix</keyword>
<evidence type="ECO:0000256" key="1">
    <source>
        <dbReference type="SAM" id="Phobius"/>
    </source>
</evidence>
<keyword evidence="1" id="KW-0812">Transmembrane</keyword>
<evidence type="ECO:0000313" key="2">
    <source>
        <dbReference type="EMBL" id="ACF90291.1"/>
    </source>
</evidence>
<dbReference type="HOGENOM" id="CLU_3398350_0_0_6"/>
<dbReference type="AlphaFoldDB" id="A0A0N1QVQ0"/>
<feature type="transmembrane region" description="Helical" evidence="1">
    <location>
        <begin position="12"/>
        <end position="32"/>
    </location>
</feature>
<keyword evidence="1" id="KW-0472">Membrane</keyword>
<dbReference type="KEGG" id="sew:SeSA_A4677"/>
<protein>
    <submittedName>
        <fullName evidence="2">Uncharacterized protein</fullName>
    </submittedName>
</protein>
<organism evidence="2 3">
    <name type="scientific">Salmonella schwarzengrund (strain CVM19633)</name>
    <dbReference type="NCBI Taxonomy" id="439843"/>
    <lineage>
        <taxon>Bacteria</taxon>
        <taxon>Pseudomonadati</taxon>
        <taxon>Pseudomonadota</taxon>
        <taxon>Gammaproteobacteria</taxon>
        <taxon>Enterobacterales</taxon>
        <taxon>Enterobacteriaceae</taxon>
        <taxon>Salmonella</taxon>
    </lineage>
</organism>
<proteinExistence type="predicted"/>
<sequence>MHTITTLMYLDLTIRNIWAVVCFSIAIVDFMLSRGAVV</sequence>
<dbReference type="EMBL" id="CP001127">
    <property type="protein sequence ID" value="ACF90291.1"/>
    <property type="molecule type" value="Genomic_DNA"/>
</dbReference>
<accession>A0A0N1QVQ0</accession>
<evidence type="ECO:0000313" key="3">
    <source>
        <dbReference type="Proteomes" id="UP000001865"/>
    </source>
</evidence>